<proteinExistence type="predicted"/>
<dbReference type="Proteomes" id="UP000509327">
    <property type="component" value="Chromosome"/>
</dbReference>
<evidence type="ECO:0000313" key="3">
    <source>
        <dbReference type="Proteomes" id="UP000247790"/>
    </source>
</evidence>
<evidence type="ECO:0000313" key="4">
    <source>
        <dbReference type="Proteomes" id="UP000509327"/>
    </source>
</evidence>
<dbReference type="InterPro" id="IPR014988">
    <property type="entry name" value="Uncharacterised_YqcI/YcgG"/>
</dbReference>
<accession>A0A2V4WN65</accession>
<organism evidence="1 3">
    <name type="scientific">Paenibacillus barcinonensis</name>
    <dbReference type="NCBI Taxonomy" id="198119"/>
    <lineage>
        <taxon>Bacteria</taxon>
        <taxon>Bacillati</taxon>
        <taxon>Bacillota</taxon>
        <taxon>Bacilli</taxon>
        <taxon>Bacillales</taxon>
        <taxon>Paenibacillaceae</taxon>
        <taxon>Paenibacillus</taxon>
    </lineage>
</organism>
<dbReference type="RefSeq" id="WP_110896708.1">
    <property type="nucleotide sequence ID" value="NZ_CP054614.1"/>
</dbReference>
<name>A0A2V4WN65_PAEBA</name>
<dbReference type="Pfam" id="PF08892">
    <property type="entry name" value="YqcI_YcgG"/>
    <property type="match status" value="1"/>
</dbReference>
<gene>
    <name evidence="1" type="ORF">DFQ00_106163</name>
    <name evidence="2" type="ORF">HUB98_03210</name>
</gene>
<dbReference type="EMBL" id="CP054614">
    <property type="protein sequence ID" value="QKS55417.1"/>
    <property type="molecule type" value="Genomic_DNA"/>
</dbReference>
<keyword evidence="4" id="KW-1185">Reference proteome</keyword>
<evidence type="ECO:0000313" key="2">
    <source>
        <dbReference type="EMBL" id="QKS55417.1"/>
    </source>
</evidence>
<protein>
    <submittedName>
        <fullName evidence="2">YqcI/YcgG family protein</fullName>
    </submittedName>
</protein>
<dbReference type="Proteomes" id="UP000247790">
    <property type="component" value="Unassembled WGS sequence"/>
</dbReference>
<sequence>MSRLYNADELNRTFEVLPSWQREAFTQFSSMIADEHNTYPCVPGRMGYLSGHLRYGFTSDPRLHAASEELASILKQYGAVSRETGPYASLVVICETPADLKEHTTVEQYQTLFWQILNRTTNLDTMPWPEHISNNPDDASWEFCFNGEPYFCFCATPAHQHRKSRHFPFFMLAFQPRWVFEAINDDTSLGRKMKTLIRKRLAAYDNVPAHPSLMWYGQENNLEWKQYFLPDDEQTLSKCPFLRMQQASQRWTK</sequence>
<reference evidence="2 4" key="2">
    <citation type="submission" date="2020-06" db="EMBL/GenBank/DDBJ databases">
        <title>Complete genome of Paenibacillus barcinonensis KACC11450.</title>
        <authorList>
            <person name="Kim M."/>
            <person name="Park Y.-J."/>
            <person name="Shin J.-H."/>
        </authorList>
    </citation>
    <scope>NUCLEOTIDE SEQUENCE [LARGE SCALE GENOMIC DNA]</scope>
    <source>
        <strain evidence="2 4">KACC11450</strain>
    </source>
</reference>
<dbReference type="OrthoDB" id="112290at2"/>
<dbReference type="AlphaFoldDB" id="A0A2V4WN65"/>
<dbReference type="PANTHER" id="PTHR40045">
    <property type="entry name" value="YCGG FAMILY PROTEIN"/>
    <property type="match status" value="1"/>
</dbReference>
<reference evidence="1 3" key="1">
    <citation type="submission" date="2018-06" db="EMBL/GenBank/DDBJ databases">
        <title>Genomic Encyclopedia of Type Strains, Phase III (KMG-III): the genomes of soil and plant-associated and newly described type strains.</title>
        <authorList>
            <person name="Whitman W."/>
        </authorList>
    </citation>
    <scope>NUCLEOTIDE SEQUENCE [LARGE SCALE GENOMIC DNA]</scope>
    <source>
        <strain evidence="1 3">CECT 7022</strain>
    </source>
</reference>
<dbReference type="PANTHER" id="PTHR40045:SF1">
    <property type="entry name" value="YQCI_YCGG FAMILY PROTEIN"/>
    <property type="match status" value="1"/>
</dbReference>
<dbReference type="EMBL" id="QJSW01000006">
    <property type="protein sequence ID" value="PYE49182.1"/>
    <property type="molecule type" value="Genomic_DNA"/>
</dbReference>
<evidence type="ECO:0000313" key="1">
    <source>
        <dbReference type="EMBL" id="PYE49182.1"/>
    </source>
</evidence>